<dbReference type="PRINTS" id="PR00411">
    <property type="entry name" value="PNDRDTASEI"/>
</dbReference>
<dbReference type="SUPFAM" id="SSF55424">
    <property type="entry name" value="FAD/NAD-linked reductases, dimerisation (C-terminal) domain"/>
    <property type="match status" value="1"/>
</dbReference>
<dbReference type="GO" id="GO:0050661">
    <property type="term" value="F:NADP binding"/>
    <property type="evidence" value="ECO:0007669"/>
    <property type="project" value="InterPro"/>
</dbReference>
<comment type="catalytic activity">
    <reaction evidence="9 14">
        <text>2 glutathione + NADP(+) = glutathione disulfide + NADPH + H(+)</text>
        <dbReference type="Rhea" id="RHEA:11740"/>
        <dbReference type="ChEBI" id="CHEBI:15378"/>
        <dbReference type="ChEBI" id="CHEBI:57783"/>
        <dbReference type="ChEBI" id="CHEBI:57925"/>
        <dbReference type="ChEBI" id="CHEBI:58297"/>
        <dbReference type="ChEBI" id="CHEBI:58349"/>
        <dbReference type="EC" id="1.8.1.7"/>
    </reaction>
</comment>
<keyword evidence="18" id="KW-1185">Reference proteome</keyword>
<evidence type="ECO:0000256" key="11">
    <source>
        <dbReference type="PIRSR" id="PIRSR000350-3"/>
    </source>
</evidence>
<keyword evidence="11" id="KW-0520">NAD</keyword>
<feature type="binding site" evidence="11">
    <location>
        <position position="52"/>
    </location>
    <ligand>
        <name>FAD</name>
        <dbReference type="ChEBI" id="CHEBI:57692"/>
    </ligand>
</feature>
<sequence>MSDYEVDLFVIGAGSGGVRAARIAAGHGARVAIAEEYRIGGTCVIRGCVPKKLLVYASRFADVFEDSAGFGWSLPAEPTFSWPDLIAAKDKEIARLSGLYEQNLTRSGVAIHRQRAVLDGPNAVRLADGTRVTAKTILIAVGGRPVHDDFPGCKLTISSNEALDLAELPRRIVVAGGGYIALEFASIFASLGVETTVIHRGAKVLRGFDEDVRDDVHAGLAARGVRFVLSDHIVSVEDGADGKTVRTKCGETIAADEVMLAIGRRPLTPEIGLEGAGVECDHKGAIIVDDTSQSSAPSVYAVGDVTDRLNLTPIAIREGHAFADTVFGGRRTAVSYQSVPTAVFTTPEAASVGMTEEVAREDGHEVDIYKTRFRPMKATLSGRDERMLIKLVVDAGSQKVLGVHVVGEDAAEIVQAAAIAVKMGATKADFDDTVALHPSAAEELVTLRTKWTG</sequence>
<comment type="similarity">
    <text evidence="1 13">Belongs to the class-I pyridine nucleotide-disulfide oxidoreductase family.</text>
</comment>
<evidence type="ECO:0000256" key="2">
    <source>
        <dbReference type="ARBA" id="ARBA00011738"/>
    </source>
</evidence>
<evidence type="ECO:0000313" key="18">
    <source>
        <dbReference type="Proteomes" id="UP000291613"/>
    </source>
</evidence>
<dbReference type="SUPFAM" id="SSF51905">
    <property type="entry name" value="FAD/NAD(P)-binding domain"/>
    <property type="match status" value="1"/>
</dbReference>
<dbReference type="GO" id="GO:0005829">
    <property type="term" value="C:cytosol"/>
    <property type="evidence" value="ECO:0007669"/>
    <property type="project" value="TreeGrafter"/>
</dbReference>
<dbReference type="InterPro" id="IPR012999">
    <property type="entry name" value="Pyr_OxRdtase_I_AS"/>
</dbReference>
<keyword evidence="4 11" id="KW-0274">FAD</keyword>
<dbReference type="PRINTS" id="PR00368">
    <property type="entry name" value="FADPNR"/>
</dbReference>
<keyword evidence="6 13" id="KW-0560">Oxidoreductase</keyword>
<feature type="domain" description="Pyridine nucleotide-disulphide oxidoreductase dimerisation" evidence="15">
    <location>
        <begin position="339"/>
        <end position="447"/>
    </location>
</feature>
<dbReference type="PIRSF" id="PIRSF000350">
    <property type="entry name" value="Mercury_reductase_MerA"/>
    <property type="match status" value="1"/>
</dbReference>
<protein>
    <recommendedName>
        <fullName evidence="14">Glutathione reductase</fullName>
        <shortName evidence="14">GRase</shortName>
        <ecNumber evidence="14">1.8.1.7</ecNumber>
    </recommendedName>
</protein>
<dbReference type="EC" id="1.8.1.7" evidence="14"/>
<dbReference type="InterPro" id="IPR023753">
    <property type="entry name" value="FAD/NAD-binding_dom"/>
</dbReference>
<dbReference type="FunFam" id="3.30.390.30:FF:000001">
    <property type="entry name" value="Dihydrolipoyl dehydrogenase"/>
    <property type="match status" value="1"/>
</dbReference>
<comment type="subunit">
    <text evidence="2">Homodimer.</text>
</comment>
<dbReference type="InterPro" id="IPR001100">
    <property type="entry name" value="Pyr_nuc-diS_OxRdtase"/>
</dbReference>
<feature type="binding site" evidence="11">
    <location>
        <begin position="176"/>
        <end position="183"/>
    </location>
    <ligand>
        <name>NAD(+)</name>
        <dbReference type="ChEBI" id="CHEBI:57540"/>
    </ligand>
</feature>
<keyword evidence="5 14" id="KW-0521">NADP</keyword>
<evidence type="ECO:0000256" key="1">
    <source>
        <dbReference type="ARBA" id="ARBA00007532"/>
    </source>
</evidence>
<dbReference type="InterPro" id="IPR046952">
    <property type="entry name" value="GSHR/TRXR-like"/>
</dbReference>
<gene>
    <name evidence="17" type="primary">gor</name>
    <name evidence="17" type="ORF">EYR15_00185</name>
</gene>
<evidence type="ECO:0000259" key="16">
    <source>
        <dbReference type="Pfam" id="PF07992"/>
    </source>
</evidence>
<dbReference type="GO" id="GO:0045454">
    <property type="term" value="P:cell redox homeostasis"/>
    <property type="evidence" value="ECO:0007669"/>
    <property type="project" value="InterPro"/>
</dbReference>
<dbReference type="GO" id="GO:0050660">
    <property type="term" value="F:flavin adenine dinucleotide binding"/>
    <property type="evidence" value="ECO:0007669"/>
    <property type="project" value="InterPro"/>
</dbReference>
<dbReference type="InterPro" id="IPR036188">
    <property type="entry name" value="FAD/NAD-bd_sf"/>
</dbReference>
<feature type="disulfide bond" description="Redox-active" evidence="12">
    <location>
        <begin position="43"/>
        <end position="48"/>
    </location>
</feature>
<dbReference type="Proteomes" id="UP000291613">
    <property type="component" value="Unassembled WGS sequence"/>
</dbReference>
<dbReference type="PROSITE" id="PS00076">
    <property type="entry name" value="PYRIDINE_REDOX_1"/>
    <property type="match status" value="1"/>
</dbReference>
<comment type="caution">
    <text evidence="17">The sequence shown here is derived from an EMBL/GenBank/DDBJ whole genome shotgun (WGS) entry which is preliminary data.</text>
</comment>
<dbReference type="RefSeq" id="WP_131000873.1">
    <property type="nucleotide sequence ID" value="NZ_JBHSZR010000002.1"/>
</dbReference>
<name>A0A4Q9GPC2_9HYPH</name>
<dbReference type="PANTHER" id="PTHR42737">
    <property type="entry name" value="GLUTATHIONE REDUCTASE"/>
    <property type="match status" value="1"/>
</dbReference>
<keyword evidence="3 13" id="KW-0285">Flavoprotein</keyword>
<dbReference type="EMBL" id="SIUB01000001">
    <property type="protein sequence ID" value="TBN54634.1"/>
    <property type="molecule type" value="Genomic_DNA"/>
</dbReference>
<dbReference type="GO" id="GO:0004362">
    <property type="term" value="F:glutathione-disulfide reductase (NADPH) activity"/>
    <property type="evidence" value="ECO:0007669"/>
    <property type="project" value="UniProtKB-EC"/>
</dbReference>
<keyword evidence="11" id="KW-0547">Nucleotide-binding</keyword>
<feature type="domain" description="FAD/NAD(P)-binding" evidence="16">
    <location>
        <begin position="7"/>
        <end position="319"/>
    </location>
</feature>
<dbReference type="Pfam" id="PF07992">
    <property type="entry name" value="Pyr_redox_2"/>
    <property type="match status" value="1"/>
</dbReference>
<dbReference type="InterPro" id="IPR004099">
    <property type="entry name" value="Pyr_nucl-diS_OxRdtase_dimer"/>
</dbReference>
<evidence type="ECO:0000256" key="14">
    <source>
        <dbReference type="RuleBase" id="RU365040"/>
    </source>
</evidence>
<reference evidence="17 18" key="1">
    <citation type="submission" date="2019-02" db="EMBL/GenBank/DDBJ databases">
        <title>Hansschlegelia quercus sp. nov., a novel methylotrophic bacterium from buds of oak (Quercus robur L.).</title>
        <authorList>
            <person name="Agafonova N.V."/>
            <person name="Kaparullina E.N."/>
            <person name="Grouzdev D.S."/>
            <person name="Doronina N.V."/>
        </authorList>
    </citation>
    <scope>NUCLEOTIDE SEQUENCE [LARGE SCALE GENOMIC DNA]</scope>
    <source>
        <strain evidence="17 18">Dub</strain>
    </source>
</reference>
<feature type="active site" description="Proton acceptor" evidence="10">
    <location>
        <position position="437"/>
    </location>
</feature>
<keyword evidence="8 13" id="KW-0676">Redox-active center</keyword>
<proteinExistence type="inferred from homology"/>
<dbReference type="Pfam" id="PF02852">
    <property type="entry name" value="Pyr_redox_dim"/>
    <property type="match status" value="1"/>
</dbReference>
<feature type="binding site" evidence="11">
    <location>
        <position position="263"/>
    </location>
    <ligand>
        <name>NAD(+)</name>
        <dbReference type="ChEBI" id="CHEBI:57540"/>
    </ligand>
</feature>
<dbReference type="PANTHER" id="PTHR42737:SF2">
    <property type="entry name" value="GLUTATHIONE REDUCTASE"/>
    <property type="match status" value="1"/>
</dbReference>
<organism evidence="17 18">
    <name type="scientific">Hansschlegelia quercus</name>
    <dbReference type="NCBI Taxonomy" id="2528245"/>
    <lineage>
        <taxon>Bacteria</taxon>
        <taxon>Pseudomonadati</taxon>
        <taxon>Pseudomonadota</taxon>
        <taxon>Alphaproteobacteria</taxon>
        <taxon>Hyphomicrobiales</taxon>
        <taxon>Methylopilaceae</taxon>
        <taxon>Hansschlegelia</taxon>
    </lineage>
</organism>
<evidence type="ECO:0000256" key="5">
    <source>
        <dbReference type="ARBA" id="ARBA00022857"/>
    </source>
</evidence>
<dbReference type="AlphaFoldDB" id="A0A4Q9GPC2"/>
<evidence type="ECO:0000256" key="13">
    <source>
        <dbReference type="RuleBase" id="RU003691"/>
    </source>
</evidence>
<evidence type="ECO:0000256" key="3">
    <source>
        <dbReference type="ARBA" id="ARBA00022630"/>
    </source>
</evidence>
<comment type="cofactor">
    <cofactor evidence="11">
        <name>FAD</name>
        <dbReference type="ChEBI" id="CHEBI:57692"/>
    </cofactor>
    <text evidence="11">Binds 1 FAD per subunit.</text>
</comment>
<evidence type="ECO:0000256" key="9">
    <source>
        <dbReference type="ARBA" id="ARBA00049142"/>
    </source>
</evidence>
<dbReference type="GO" id="GO:0034599">
    <property type="term" value="P:cellular response to oxidative stress"/>
    <property type="evidence" value="ECO:0007669"/>
    <property type="project" value="TreeGrafter"/>
</dbReference>
<evidence type="ECO:0000256" key="10">
    <source>
        <dbReference type="PIRSR" id="PIRSR000350-2"/>
    </source>
</evidence>
<evidence type="ECO:0000259" key="15">
    <source>
        <dbReference type="Pfam" id="PF02852"/>
    </source>
</evidence>
<evidence type="ECO:0000256" key="6">
    <source>
        <dbReference type="ARBA" id="ARBA00023002"/>
    </source>
</evidence>
<evidence type="ECO:0000256" key="7">
    <source>
        <dbReference type="ARBA" id="ARBA00023157"/>
    </source>
</evidence>
<dbReference type="Gene3D" id="3.30.390.30">
    <property type="match status" value="1"/>
</dbReference>
<evidence type="ECO:0000256" key="8">
    <source>
        <dbReference type="ARBA" id="ARBA00023284"/>
    </source>
</evidence>
<dbReference type="NCBIfam" id="NF004776">
    <property type="entry name" value="PRK06116.1"/>
    <property type="match status" value="1"/>
</dbReference>
<dbReference type="NCBIfam" id="TIGR01424">
    <property type="entry name" value="gluta_reduc_2"/>
    <property type="match status" value="1"/>
</dbReference>
<dbReference type="GO" id="GO:0006749">
    <property type="term" value="P:glutathione metabolic process"/>
    <property type="evidence" value="ECO:0007669"/>
    <property type="project" value="InterPro"/>
</dbReference>
<dbReference type="InterPro" id="IPR006324">
    <property type="entry name" value="GSHR"/>
</dbReference>
<dbReference type="Gene3D" id="3.50.50.60">
    <property type="entry name" value="FAD/NAD(P)-binding domain"/>
    <property type="match status" value="2"/>
</dbReference>
<accession>A0A4Q9GPC2</accession>
<evidence type="ECO:0000256" key="12">
    <source>
        <dbReference type="PIRSR" id="PIRSR000350-4"/>
    </source>
</evidence>
<comment type="function">
    <text evidence="14">Catalyzes the reduction of glutathione disulfide (GSSG) to reduced glutathione (GSH).</text>
</comment>
<evidence type="ECO:0000313" key="17">
    <source>
        <dbReference type="EMBL" id="TBN54634.1"/>
    </source>
</evidence>
<keyword evidence="7" id="KW-1015">Disulfide bond</keyword>
<dbReference type="InterPro" id="IPR016156">
    <property type="entry name" value="FAD/NAD-linked_Rdtase_dimer_sf"/>
</dbReference>
<feature type="binding site" evidence="11">
    <location>
        <position position="304"/>
    </location>
    <ligand>
        <name>FAD</name>
        <dbReference type="ChEBI" id="CHEBI:57692"/>
    </ligand>
</feature>
<evidence type="ECO:0000256" key="4">
    <source>
        <dbReference type="ARBA" id="ARBA00022827"/>
    </source>
</evidence>
<dbReference type="OrthoDB" id="9776382at2"/>